<feature type="transmembrane region" description="Helical" evidence="8">
    <location>
        <begin position="458"/>
        <end position="481"/>
    </location>
</feature>
<feature type="compositionally biased region" description="Basic and acidic residues" evidence="7">
    <location>
        <begin position="84"/>
        <end position="93"/>
    </location>
</feature>
<comment type="similarity">
    <text evidence="2">Belongs to the MscS (TC 1.A.23) family.</text>
</comment>
<gene>
    <name evidence="10" type="ORF">MARPO_0014s0185</name>
</gene>
<feature type="region of interest" description="Disordered" evidence="7">
    <location>
        <begin position="598"/>
        <end position="710"/>
    </location>
</feature>
<feature type="transmembrane region" description="Helical" evidence="8">
    <location>
        <begin position="530"/>
        <end position="551"/>
    </location>
</feature>
<dbReference type="EMBL" id="KZ772686">
    <property type="protein sequence ID" value="PTQ45676.1"/>
    <property type="molecule type" value="Genomic_DNA"/>
</dbReference>
<protein>
    <recommendedName>
        <fullName evidence="9">Mechanosensitive ion channel MscS domain-containing protein</fullName>
    </recommendedName>
</protein>
<dbReference type="InterPro" id="IPR006685">
    <property type="entry name" value="MscS_channel_2nd"/>
</dbReference>
<feature type="compositionally biased region" description="Basic and acidic residues" evidence="7">
    <location>
        <begin position="132"/>
        <end position="144"/>
    </location>
</feature>
<dbReference type="OrthoDB" id="544685at2759"/>
<dbReference type="FunFam" id="2.30.30.60:FF:000003">
    <property type="entry name" value="Predicted mechanosensitive ion channel"/>
    <property type="match status" value="1"/>
</dbReference>
<reference evidence="11" key="1">
    <citation type="journal article" date="2017" name="Cell">
        <title>Insights into land plant evolution garnered from the Marchantia polymorpha genome.</title>
        <authorList>
            <person name="Bowman J.L."/>
            <person name="Kohchi T."/>
            <person name="Yamato K.T."/>
            <person name="Jenkins J."/>
            <person name="Shu S."/>
            <person name="Ishizaki K."/>
            <person name="Yamaoka S."/>
            <person name="Nishihama R."/>
            <person name="Nakamura Y."/>
            <person name="Berger F."/>
            <person name="Adam C."/>
            <person name="Aki S.S."/>
            <person name="Althoff F."/>
            <person name="Araki T."/>
            <person name="Arteaga-Vazquez M.A."/>
            <person name="Balasubrmanian S."/>
            <person name="Barry K."/>
            <person name="Bauer D."/>
            <person name="Boehm C.R."/>
            <person name="Briginshaw L."/>
            <person name="Caballero-Perez J."/>
            <person name="Catarino B."/>
            <person name="Chen F."/>
            <person name="Chiyoda S."/>
            <person name="Chovatia M."/>
            <person name="Davies K.M."/>
            <person name="Delmans M."/>
            <person name="Demura T."/>
            <person name="Dierschke T."/>
            <person name="Dolan L."/>
            <person name="Dorantes-Acosta A.E."/>
            <person name="Eklund D.M."/>
            <person name="Florent S.N."/>
            <person name="Flores-Sandoval E."/>
            <person name="Fujiyama A."/>
            <person name="Fukuzawa H."/>
            <person name="Galik B."/>
            <person name="Grimanelli D."/>
            <person name="Grimwood J."/>
            <person name="Grossniklaus U."/>
            <person name="Hamada T."/>
            <person name="Haseloff J."/>
            <person name="Hetherington A.J."/>
            <person name="Higo A."/>
            <person name="Hirakawa Y."/>
            <person name="Hundley H.N."/>
            <person name="Ikeda Y."/>
            <person name="Inoue K."/>
            <person name="Inoue S.I."/>
            <person name="Ishida S."/>
            <person name="Jia Q."/>
            <person name="Kakita M."/>
            <person name="Kanazawa T."/>
            <person name="Kawai Y."/>
            <person name="Kawashima T."/>
            <person name="Kennedy M."/>
            <person name="Kinose K."/>
            <person name="Kinoshita T."/>
            <person name="Kohara Y."/>
            <person name="Koide E."/>
            <person name="Komatsu K."/>
            <person name="Kopischke S."/>
            <person name="Kubo M."/>
            <person name="Kyozuka J."/>
            <person name="Lagercrantz U."/>
            <person name="Lin S.S."/>
            <person name="Lindquist E."/>
            <person name="Lipzen A.M."/>
            <person name="Lu C.W."/>
            <person name="De Luna E."/>
            <person name="Martienssen R.A."/>
            <person name="Minamino N."/>
            <person name="Mizutani M."/>
            <person name="Mizutani M."/>
            <person name="Mochizuki N."/>
            <person name="Monte I."/>
            <person name="Mosher R."/>
            <person name="Nagasaki H."/>
            <person name="Nakagami H."/>
            <person name="Naramoto S."/>
            <person name="Nishitani K."/>
            <person name="Ohtani M."/>
            <person name="Okamoto T."/>
            <person name="Okumura M."/>
            <person name="Phillips J."/>
            <person name="Pollak B."/>
            <person name="Reinders A."/>
            <person name="Rovekamp M."/>
            <person name="Sano R."/>
            <person name="Sawa S."/>
            <person name="Schmid M.W."/>
            <person name="Shirakawa M."/>
            <person name="Solano R."/>
            <person name="Spunde A."/>
            <person name="Suetsugu N."/>
            <person name="Sugano S."/>
            <person name="Sugiyama A."/>
            <person name="Sun R."/>
            <person name="Suzuki Y."/>
            <person name="Takenaka M."/>
            <person name="Takezawa D."/>
            <person name="Tomogane H."/>
            <person name="Tsuzuki M."/>
            <person name="Ueda T."/>
            <person name="Umeda M."/>
            <person name="Ward J.M."/>
            <person name="Watanabe Y."/>
            <person name="Yazaki K."/>
            <person name="Yokoyama R."/>
            <person name="Yoshitake Y."/>
            <person name="Yotsui I."/>
            <person name="Zachgo S."/>
            <person name="Schmutz J."/>
        </authorList>
    </citation>
    <scope>NUCLEOTIDE SEQUENCE [LARGE SCALE GENOMIC DNA]</scope>
    <source>
        <strain evidence="11">Tak-1</strain>
    </source>
</reference>
<keyword evidence="3" id="KW-0813">Transport</keyword>
<feature type="compositionally biased region" description="Polar residues" evidence="7">
    <location>
        <begin position="662"/>
        <end position="690"/>
    </location>
</feature>
<feature type="compositionally biased region" description="Basic and acidic residues" evidence="7">
    <location>
        <begin position="107"/>
        <end position="117"/>
    </location>
</feature>
<evidence type="ECO:0000256" key="3">
    <source>
        <dbReference type="ARBA" id="ARBA00022448"/>
    </source>
</evidence>
<evidence type="ECO:0000256" key="1">
    <source>
        <dbReference type="ARBA" id="ARBA00004141"/>
    </source>
</evidence>
<dbReference type="Gramene" id="Mp1g10420.1">
    <property type="protein sequence ID" value="Mp1g10420.1.cds"/>
    <property type="gene ID" value="Mp1g10420"/>
</dbReference>
<evidence type="ECO:0000256" key="5">
    <source>
        <dbReference type="ARBA" id="ARBA00022989"/>
    </source>
</evidence>
<evidence type="ECO:0000256" key="8">
    <source>
        <dbReference type="SAM" id="Phobius"/>
    </source>
</evidence>
<feature type="transmembrane region" description="Helical" evidence="8">
    <location>
        <begin position="874"/>
        <end position="893"/>
    </location>
</feature>
<dbReference type="GO" id="GO:0006820">
    <property type="term" value="P:monoatomic anion transport"/>
    <property type="evidence" value="ECO:0000318"/>
    <property type="project" value="GO_Central"/>
</dbReference>
<feature type="transmembrane region" description="Helical" evidence="8">
    <location>
        <begin position="501"/>
        <end position="518"/>
    </location>
</feature>
<feature type="region of interest" description="Disordered" evidence="7">
    <location>
        <begin position="1"/>
        <end position="179"/>
    </location>
</feature>
<keyword evidence="5 8" id="KW-1133">Transmembrane helix</keyword>
<dbReference type="GO" id="GO:0008381">
    <property type="term" value="F:mechanosensitive monoatomic ion channel activity"/>
    <property type="evidence" value="ECO:0000318"/>
    <property type="project" value="GO_Central"/>
</dbReference>
<feature type="domain" description="Mechanosensitive ion channel MscS" evidence="9">
    <location>
        <begin position="925"/>
        <end position="982"/>
    </location>
</feature>
<evidence type="ECO:0000256" key="6">
    <source>
        <dbReference type="ARBA" id="ARBA00023136"/>
    </source>
</evidence>
<feature type="compositionally biased region" description="Pro residues" evidence="7">
    <location>
        <begin position="199"/>
        <end position="210"/>
    </location>
</feature>
<evidence type="ECO:0000256" key="4">
    <source>
        <dbReference type="ARBA" id="ARBA00022692"/>
    </source>
</evidence>
<feature type="compositionally biased region" description="Low complexity" evidence="7">
    <location>
        <begin position="49"/>
        <end position="61"/>
    </location>
</feature>
<feature type="compositionally biased region" description="Low complexity" evidence="7">
    <location>
        <begin position="211"/>
        <end position="230"/>
    </location>
</feature>
<dbReference type="OMA" id="VCKDIED"/>
<dbReference type="PIRSF" id="PIRSF017209">
    <property type="entry name" value="Memb_At2g17000_prd"/>
    <property type="match status" value="1"/>
</dbReference>
<evidence type="ECO:0000256" key="7">
    <source>
        <dbReference type="SAM" id="MobiDB-lite"/>
    </source>
</evidence>
<dbReference type="Gene3D" id="2.30.30.60">
    <property type="match status" value="1"/>
</dbReference>
<dbReference type="InterPro" id="IPR016688">
    <property type="entry name" value="MscS-like_plants/fungi"/>
</dbReference>
<dbReference type="Proteomes" id="UP000244005">
    <property type="component" value="Unassembled WGS sequence"/>
</dbReference>
<dbReference type="GO" id="GO:0050982">
    <property type="term" value="P:detection of mechanical stimulus"/>
    <property type="evidence" value="ECO:0007669"/>
    <property type="project" value="UniProtKB-ARBA"/>
</dbReference>
<feature type="transmembrane region" description="Helical" evidence="8">
    <location>
        <begin position="899"/>
        <end position="917"/>
    </location>
</feature>
<accession>A0A2R6XHV0</accession>
<dbReference type="GO" id="GO:0005886">
    <property type="term" value="C:plasma membrane"/>
    <property type="evidence" value="ECO:0000318"/>
    <property type="project" value="GO_Central"/>
</dbReference>
<dbReference type="Pfam" id="PF00924">
    <property type="entry name" value="MS_channel_2nd"/>
    <property type="match status" value="1"/>
</dbReference>
<feature type="region of interest" description="Disordered" evidence="7">
    <location>
        <begin position="191"/>
        <end position="334"/>
    </location>
</feature>
<evidence type="ECO:0000259" key="9">
    <source>
        <dbReference type="Pfam" id="PF00924"/>
    </source>
</evidence>
<feature type="transmembrane region" description="Helical" evidence="8">
    <location>
        <begin position="418"/>
        <end position="438"/>
    </location>
</feature>
<name>A0A2R6XHV0_MARPO</name>
<dbReference type="InterPro" id="IPR010920">
    <property type="entry name" value="LSM_dom_sf"/>
</dbReference>
<evidence type="ECO:0000256" key="2">
    <source>
        <dbReference type="ARBA" id="ARBA00008017"/>
    </source>
</evidence>
<keyword evidence="6 8" id="KW-0472">Membrane</keyword>
<evidence type="ECO:0000313" key="10">
    <source>
        <dbReference type="EMBL" id="PTQ45676.1"/>
    </source>
</evidence>
<dbReference type="InterPro" id="IPR023408">
    <property type="entry name" value="MscS_beta-dom_sf"/>
</dbReference>
<proteinExistence type="inferred from homology"/>
<dbReference type="PANTHER" id="PTHR31618">
    <property type="entry name" value="MECHANOSENSITIVE ION CHANNEL PROTEIN 5"/>
    <property type="match status" value="1"/>
</dbReference>
<dbReference type="AlphaFoldDB" id="A0A2R6XHV0"/>
<feature type="compositionally biased region" description="Low complexity" evidence="7">
    <location>
        <begin position="74"/>
        <end position="83"/>
    </location>
</feature>
<dbReference type="SUPFAM" id="SSF50182">
    <property type="entry name" value="Sm-like ribonucleoproteins"/>
    <property type="match status" value="1"/>
</dbReference>
<comment type="subcellular location">
    <subcellularLocation>
        <location evidence="1">Membrane</location>
        <topology evidence="1">Multi-pass membrane protein</topology>
    </subcellularLocation>
</comment>
<dbReference type="PANTHER" id="PTHR31618:SF23">
    <property type="entry name" value="MECHANOSENSITIVE ION CHANNEL PROTEIN"/>
    <property type="match status" value="1"/>
</dbReference>
<organism evidence="10 11">
    <name type="scientific">Marchantia polymorpha</name>
    <name type="common">Common liverwort</name>
    <name type="synonym">Marchantia aquatica</name>
    <dbReference type="NCBI Taxonomy" id="3197"/>
    <lineage>
        <taxon>Eukaryota</taxon>
        <taxon>Viridiplantae</taxon>
        <taxon>Streptophyta</taxon>
        <taxon>Embryophyta</taxon>
        <taxon>Marchantiophyta</taxon>
        <taxon>Marchantiopsida</taxon>
        <taxon>Marchantiidae</taxon>
        <taxon>Marchantiales</taxon>
        <taxon>Marchantiaceae</taxon>
        <taxon>Marchantia</taxon>
    </lineage>
</organism>
<sequence>MFGILREFADALTDPIPEDEEHHGGPEGQSSSAQETGDAGGMEDDIESQRASSGSAASTSANHPQGSTSKKDQQQPQQQNEAQAQREDGKAVEVEVEDMEAQSGLELEPRRNGRVGDAEQSALRTGDPSEDDGPRPLKKERSSWDFEADDSFKFESGGPLPEPEKPPDPPPVFAPPFVRNRNDYRAKLMHLSELTLTLPPSPTGPEPPDAPGLQAPGDGDQGQSQSQSPQELGAGDQGPPLTCRRKPPRPTFARQKTKTRLQDPPPMTPAVSDQIASIWSDAGRSSRRGSLIHQPVEDDGQAARFGPVTSRRVSSTMNNFDGEPMLTSRGSRKSVTMSVTDAAAVAAAAGSPSPAPPAAAPSRLGMFSPSVMFSPSRLGLLSKSKANLVQPPPEEEVDPLDDDSIPNYKKLKSKERRWLVWIQWIGLFILILVMILAIKMNKLQLVVWKEIQLWQWLALATVIISGRLIAGWLVMILVALIERHYILKKRVLYFVYGLRHAVKNVVWLALVIGVWKLVFRHVESKGNIPIVTKVLWCLFTTACLWMVKILAVKVAANSFHRAAYFDRVQDCLFHQYVLETLSAPRSQETDYSHWDAVDSQAGRSHEPHLPSNLPPVQQDLQPSSSSSSRLPTMHEQQPNYGAAVVPETQRESERASHLASGPSRSNLASSLASPSRSNLGMASPSRSNLRAPSRATMGAGAPYAQPSQVLSPSGRLRRVSVLMNTSDGGTILARSTSPIQQEKLQELTSETVSAWTMKKLMKMIRKTNIATFSSMLDQEAGEKIDSEAMAKAAAKQIFYNIARPGEKFLTLTDFLYFLPEDQATRAFGLFEVNDLGHITKKALMKWVVNIYKERRALALTLSDNRTVVAKLHRVLDVLLLAVAITICFLIMGVNTQKLIVGFSSVLLPSVFVFGNAARSTFESLIFLFVMHPFDVGDRICVDGMAMIVEEMNILNTILLSGSNEKIYYPNSVLATKAISNYYRSPDQWDSIEFQIHATTPVEQLGLLKERMTKYIESLPQFWYPVFRIVCKDIEDSTRMKMALWVQHHLNYQESGERWQRRSNMILHMKTQLQDLGIGFHLPRQEITVTGVPVLDVPPHRSIPTPM</sequence>
<keyword evidence="11" id="KW-1185">Reference proteome</keyword>
<evidence type="ECO:0000313" key="11">
    <source>
        <dbReference type="Proteomes" id="UP000244005"/>
    </source>
</evidence>
<keyword evidence="4 8" id="KW-0812">Transmembrane</keyword>